<keyword evidence="2" id="KW-1185">Reference proteome</keyword>
<dbReference type="EMBL" id="SOBR01000009">
    <property type="protein sequence ID" value="TDU19127.1"/>
    <property type="molecule type" value="Genomic_DNA"/>
</dbReference>
<proteinExistence type="predicted"/>
<protein>
    <recommendedName>
        <fullName evidence="3">VOC domain-containing protein</fullName>
    </recommendedName>
</protein>
<comment type="caution">
    <text evidence="1">The sequence shown here is derived from an EMBL/GenBank/DDBJ whole genome shotgun (WGS) entry which is preliminary data.</text>
</comment>
<evidence type="ECO:0008006" key="3">
    <source>
        <dbReference type="Google" id="ProtNLM"/>
    </source>
</evidence>
<dbReference type="Proteomes" id="UP000295380">
    <property type="component" value="Unassembled WGS sequence"/>
</dbReference>
<accession>A0A4R7NFM3</accession>
<sequence length="186" mass="20286">MPCWLPAPARLSRTSIDVVHSHHSHAVLSSIASAPILMGTLTDALESAMQRLSLEPAVLHVAQLAPLVEWLQAHLALTTLLHTPHGACLELHHEGHNSHVLLLDEHPEAPASTLRLEADNAEFERLAPLLTSKGARCLEASREHPSASRGCAWRVLTMPLPGDWQLMLLALDPRRCQPLGLHGHTP</sequence>
<evidence type="ECO:0000313" key="2">
    <source>
        <dbReference type="Proteomes" id="UP000295380"/>
    </source>
</evidence>
<name>A0A4R7NFM3_9GAMM</name>
<gene>
    <name evidence="1" type="ORF">C8E00_10976</name>
</gene>
<organism evidence="1 2">
    <name type="scientific">Chromohalobacter marismortui</name>
    <dbReference type="NCBI Taxonomy" id="42055"/>
    <lineage>
        <taxon>Bacteria</taxon>
        <taxon>Pseudomonadati</taxon>
        <taxon>Pseudomonadota</taxon>
        <taxon>Gammaproteobacteria</taxon>
        <taxon>Oceanospirillales</taxon>
        <taxon>Halomonadaceae</taxon>
        <taxon>Chromohalobacter</taxon>
    </lineage>
</organism>
<evidence type="ECO:0000313" key="1">
    <source>
        <dbReference type="EMBL" id="TDU19127.1"/>
    </source>
</evidence>
<reference evidence="1 2" key="1">
    <citation type="submission" date="2019-03" db="EMBL/GenBank/DDBJ databases">
        <title>Genomic Encyclopedia of Type Strains, Phase IV (KMG-IV): sequencing the most valuable type-strain genomes for metagenomic binning, comparative biology and taxonomic classification.</title>
        <authorList>
            <person name="Goeker M."/>
        </authorList>
    </citation>
    <scope>NUCLEOTIDE SEQUENCE [LARGE SCALE GENOMIC DNA]</scope>
    <source>
        <strain evidence="1 2">DSM 6770</strain>
    </source>
</reference>
<dbReference type="AlphaFoldDB" id="A0A4R7NFM3"/>